<keyword evidence="3" id="KW-1185">Reference proteome</keyword>
<sequence length="529" mass="57989">MSGTSDSFAPPAAGSEKGEGEAAAHASEEKAEGVPEGFEPRSFPPASGSVTSEGDAAPHRSEEKSEDQRTRTRKIDVMPTEERGQMADCPECEEGKTRGRQGAQAAQKAEESVVLVTQQQANQAEKTSAATVGEGSGASAAALHHPRPRYPPYPKGGKTKDVREWMKECRKVNEMIRELDDLDYDIPTMMAPKDPGTSKAVQSSKDKVVVLRAARSIVSVAYITDDGQKLPRCTGIIIKQWSDAPGHHHAIIVTCSRVLCKGGKKHDPLPKLSVTLPDKKTILDAELINFNDHYEIALLNISLDFTLELPSIGRGAEYGQEVFVLARAGGASLRVRRGNVKWLEESGLLGRDYYMFLSCDIPEGGNGGMVIDNNGEIRGMAVYWSPYPAVISISTIVTCVDMFMQFNRVARPVLGFSLRTIALLDVQLQEDISDIGIDGGFVVDEVFYYSAEKLGIKRGNVIISINGQDALTLPELEDYLLSLGWDYLKDESICMKDLKLRVCDLKSGVKRDVALPVTFYDKAERFQWI</sequence>
<dbReference type="SUPFAM" id="SSF50494">
    <property type="entry name" value="Trypsin-like serine proteases"/>
    <property type="match status" value="1"/>
</dbReference>
<dbReference type="PANTHER" id="PTHR47389:SF8">
    <property type="entry name" value="EXPRESSED PROTEIN"/>
    <property type="match status" value="1"/>
</dbReference>
<feature type="compositionally biased region" description="Basic and acidic residues" evidence="1">
    <location>
        <begin position="16"/>
        <end position="33"/>
    </location>
</feature>
<dbReference type="SUPFAM" id="SSF50156">
    <property type="entry name" value="PDZ domain-like"/>
    <property type="match status" value="1"/>
</dbReference>
<evidence type="ECO:0000256" key="1">
    <source>
        <dbReference type="SAM" id="MobiDB-lite"/>
    </source>
</evidence>
<dbReference type="Pfam" id="PF13365">
    <property type="entry name" value="Trypsin_2"/>
    <property type="match status" value="1"/>
</dbReference>
<dbReference type="InterPro" id="IPR009003">
    <property type="entry name" value="Peptidase_S1_PA"/>
</dbReference>
<dbReference type="InterPro" id="IPR036034">
    <property type="entry name" value="PDZ_sf"/>
</dbReference>
<dbReference type="Proteomes" id="UP001497457">
    <property type="component" value="Chromosome 5rd"/>
</dbReference>
<name>A0ABC9F9C5_9POAL</name>
<feature type="compositionally biased region" description="Polar residues" evidence="1">
    <location>
        <begin position="118"/>
        <end position="130"/>
    </location>
</feature>
<dbReference type="EMBL" id="OZ075115">
    <property type="protein sequence ID" value="CAL5070503.1"/>
    <property type="molecule type" value="Genomic_DNA"/>
</dbReference>
<feature type="region of interest" description="Disordered" evidence="1">
    <location>
        <begin position="118"/>
        <end position="159"/>
    </location>
</feature>
<evidence type="ECO:0000313" key="3">
    <source>
        <dbReference type="Proteomes" id="UP001497457"/>
    </source>
</evidence>
<dbReference type="Gene3D" id="2.40.10.120">
    <property type="match status" value="1"/>
</dbReference>
<proteinExistence type="predicted"/>
<dbReference type="AlphaFoldDB" id="A0ABC9F9C5"/>
<evidence type="ECO:0000313" key="2">
    <source>
        <dbReference type="EMBL" id="CAL5070503.1"/>
    </source>
</evidence>
<dbReference type="PANTHER" id="PTHR47389">
    <property type="entry name" value="OS09G0436400 PROTEIN"/>
    <property type="match status" value="1"/>
</dbReference>
<accession>A0ABC9F9C5</accession>
<reference evidence="3" key="1">
    <citation type="submission" date="2024-06" db="EMBL/GenBank/DDBJ databases">
        <authorList>
            <person name="Ryan C."/>
        </authorList>
    </citation>
    <scope>NUCLEOTIDE SEQUENCE [LARGE SCALE GENOMIC DNA]</scope>
</reference>
<feature type="compositionally biased region" description="Basic and acidic residues" evidence="1">
    <location>
        <begin position="56"/>
        <end position="85"/>
    </location>
</feature>
<reference evidence="2 3" key="2">
    <citation type="submission" date="2024-10" db="EMBL/GenBank/DDBJ databases">
        <authorList>
            <person name="Ryan C."/>
        </authorList>
    </citation>
    <scope>NUCLEOTIDE SEQUENCE [LARGE SCALE GENOMIC DNA]</scope>
</reference>
<feature type="region of interest" description="Disordered" evidence="1">
    <location>
        <begin position="1"/>
        <end position="106"/>
    </location>
</feature>
<protein>
    <submittedName>
        <fullName evidence="2">Uncharacterized protein</fullName>
    </submittedName>
</protein>
<organism evidence="2 3">
    <name type="scientific">Urochloa decumbens</name>
    <dbReference type="NCBI Taxonomy" id="240449"/>
    <lineage>
        <taxon>Eukaryota</taxon>
        <taxon>Viridiplantae</taxon>
        <taxon>Streptophyta</taxon>
        <taxon>Embryophyta</taxon>
        <taxon>Tracheophyta</taxon>
        <taxon>Spermatophyta</taxon>
        <taxon>Magnoliopsida</taxon>
        <taxon>Liliopsida</taxon>
        <taxon>Poales</taxon>
        <taxon>Poaceae</taxon>
        <taxon>PACMAD clade</taxon>
        <taxon>Panicoideae</taxon>
        <taxon>Panicodae</taxon>
        <taxon>Paniceae</taxon>
        <taxon>Melinidinae</taxon>
        <taxon>Urochloa</taxon>
    </lineage>
</organism>
<gene>
    <name evidence="2" type="ORF">URODEC1_LOCUS102836</name>
</gene>